<evidence type="ECO:0000313" key="6">
    <source>
        <dbReference type="Proteomes" id="UP000318815"/>
    </source>
</evidence>
<dbReference type="OrthoDB" id="9810734at2"/>
<evidence type="ECO:0000313" key="5">
    <source>
        <dbReference type="EMBL" id="TWV96768.1"/>
    </source>
</evidence>
<feature type="domain" description="Ketoreductase" evidence="4">
    <location>
        <begin position="6"/>
        <end position="182"/>
    </location>
</feature>
<dbReference type="EMBL" id="VOHS01000033">
    <property type="protein sequence ID" value="TWV96768.1"/>
    <property type="molecule type" value="Genomic_DNA"/>
</dbReference>
<evidence type="ECO:0000259" key="4">
    <source>
        <dbReference type="SMART" id="SM00822"/>
    </source>
</evidence>
<comment type="similarity">
    <text evidence="1 3">Belongs to the short-chain dehydrogenases/reductases (SDR) family.</text>
</comment>
<dbReference type="SUPFAM" id="SSF51735">
    <property type="entry name" value="NAD(P)-binding Rossmann-fold domains"/>
    <property type="match status" value="1"/>
</dbReference>
<gene>
    <name evidence="5" type="ORF">FEF09_22990</name>
</gene>
<dbReference type="PRINTS" id="PR00081">
    <property type="entry name" value="GDHRDH"/>
</dbReference>
<dbReference type="GO" id="GO:0016020">
    <property type="term" value="C:membrane"/>
    <property type="evidence" value="ECO:0007669"/>
    <property type="project" value="TreeGrafter"/>
</dbReference>
<dbReference type="AlphaFoldDB" id="A0A5C6LP66"/>
<dbReference type="Proteomes" id="UP000318815">
    <property type="component" value="Unassembled WGS sequence"/>
</dbReference>
<dbReference type="Pfam" id="PF00106">
    <property type="entry name" value="adh_short"/>
    <property type="match status" value="1"/>
</dbReference>
<dbReference type="GO" id="GO:0016491">
    <property type="term" value="F:oxidoreductase activity"/>
    <property type="evidence" value="ECO:0007669"/>
    <property type="project" value="UniProtKB-KW"/>
</dbReference>
<comment type="caution">
    <text evidence="5">The sequence shown here is derived from an EMBL/GenBank/DDBJ whole genome shotgun (WGS) entry which is preliminary data.</text>
</comment>
<dbReference type="InterPro" id="IPR002347">
    <property type="entry name" value="SDR_fam"/>
</dbReference>
<name>A0A5C6LP66_9BACT</name>
<sequence>MQTAGKVVLITGGGSGIGMETARLFVQKGNQVIITGRNKERLEHAAAEIGAAAYFSCDVTSESDVLALVQFIKDKYGKLDFLMNNAGLSYLHQLHDDTATFINASREMTTNYLAAVNITAQFLPLLKQQPEAGIINMSSITGFVPAFTLPTYSASKAALHSYSQSLRYSLSTTTNIKVFEVMPSLVDTEFTRDIPTKEKITPEEVATATLDGIEKDLYEIHVGTTGALHQHFFSQAEQAFKTLNRIS</sequence>
<dbReference type="Gene3D" id="3.40.50.720">
    <property type="entry name" value="NAD(P)-binding Rossmann-like Domain"/>
    <property type="match status" value="1"/>
</dbReference>
<dbReference type="PROSITE" id="PS00061">
    <property type="entry name" value="ADH_SHORT"/>
    <property type="match status" value="1"/>
</dbReference>
<protein>
    <submittedName>
        <fullName evidence="5">SDR family NAD(P)-dependent oxidoreductase</fullName>
    </submittedName>
</protein>
<dbReference type="PANTHER" id="PTHR44196">
    <property type="entry name" value="DEHYDROGENASE/REDUCTASE SDR FAMILY MEMBER 7B"/>
    <property type="match status" value="1"/>
</dbReference>
<accession>A0A5C6LP66</accession>
<dbReference type="InterPro" id="IPR036291">
    <property type="entry name" value="NAD(P)-bd_dom_sf"/>
</dbReference>
<keyword evidence="6" id="KW-1185">Reference proteome</keyword>
<evidence type="ECO:0000256" key="1">
    <source>
        <dbReference type="ARBA" id="ARBA00006484"/>
    </source>
</evidence>
<evidence type="ECO:0000256" key="2">
    <source>
        <dbReference type="ARBA" id="ARBA00023002"/>
    </source>
</evidence>
<reference evidence="5 6" key="1">
    <citation type="submission" date="2019-08" db="EMBL/GenBank/DDBJ databases">
        <title>Whole genome sequencing of chitin degrading bacteria Chitinophaga pinensis YS16.</title>
        <authorList>
            <person name="Singh R.P."/>
            <person name="Manchanda G."/>
            <person name="Maurya I.K."/>
            <person name="Joshi N.K."/>
            <person name="Srivastava A.K."/>
        </authorList>
    </citation>
    <scope>NUCLEOTIDE SEQUENCE [LARGE SCALE GENOMIC DNA]</scope>
    <source>
        <strain evidence="5 6">YS-16</strain>
    </source>
</reference>
<dbReference type="PRINTS" id="PR00080">
    <property type="entry name" value="SDRFAMILY"/>
</dbReference>
<dbReference type="PANTHER" id="PTHR44196:SF1">
    <property type="entry name" value="DEHYDROGENASE_REDUCTASE SDR FAMILY MEMBER 7B"/>
    <property type="match status" value="1"/>
</dbReference>
<keyword evidence="2" id="KW-0560">Oxidoreductase</keyword>
<dbReference type="SMART" id="SM00822">
    <property type="entry name" value="PKS_KR"/>
    <property type="match status" value="1"/>
</dbReference>
<evidence type="ECO:0000256" key="3">
    <source>
        <dbReference type="RuleBase" id="RU000363"/>
    </source>
</evidence>
<dbReference type="InterPro" id="IPR057326">
    <property type="entry name" value="KR_dom"/>
</dbReference>
<dbReference type="RefSeq" id="WP_146307281.1">
    <property type="nucleotide sequence ID" value="NZ_VOHS01000033.1"/>
</dbReference>
<proteinExistence type="inferred from homology"/>
<dbReference type="InterPro" id="IPR020904">
    <property type="entry name" value="Sc_DH/Rdtase_CS"/>
</dbReference>
<organism evidence="5 6">
    <name type="scientific">Chitinophaga pinensis</name>
    <dbReference type="NCBI Taxonomy" id="79329"/>
    <lineage>
        <taxon>Bacteria</taxon>
        <taxon>Pseudomonadati</taxon>
        <taxon>Bacteroidota</taxon>
        <taxon>Chitinophagia</taxon>
        <taxon>Chitinophagales</taxon>
        <taxon>Chitinophagaceae</taxon>
        <taxon>Chitinophaga</taxon>
    </lineage>
</organism>